<dbReference type="InterPro" id="IPR029063">
    <property type="entry name" value="SAM-dependent_MTases_sf"/>
</dbReference>
<dbReference type="PANTHER" id="PTHR33841:SF1">
    <property type="entry name" value="DNA METHYLTRANSFERASE A"/>
    <property type="match status" value="1"/>
</dbReference>
<dbReference type="GO" id="GO:0032259">
    <property type="term" value="P:methylation"/>
    <property type="evidence" value="ECO:0007669"/>
    <property type="project" value="UniProtKB-KW"/>
</dbReference>
<sequence length="620" mass="71366">MNFIIEVENYLQSLQKNLHRGSERTHYPALKYLLDQPSAQIEATIEEKGNKAGIPDFTIRKRDLLIGYVEAKDVGVDLEKIEKTEQLERYRESHIGANLILTNYLEFRWYVDGKMRLKTILAAQLHQKIQLLDIEKTEQLIQGFLNYQGEIINHPEDLAKQMARLTKAIRYAVTETLKMETKNQELHQLKKGFQEILLPDLDESTFADMYAQTVAYGLFTARVSHAQNPQTYPFERRTAGLYIPDTNPFLKRLFNTVVDTDAISQINWAVDDLVQLLAQVNMINILDNFGKNTRQQDPVVHFYETFLAAYDAAMRKSRGVYYTPEPVVNFMVRSVDLILKTRFNLPLGLADYSEDESTKQPRVQILDPATGTGTFLYAVINQIYQNLASMGLASVWNDYVKEHLFNRLYGFELLIAPYAIAHLKIGLQLQNYGYQFTSKQRLGIYLTNTLDEAVKKSEILFGQYVAQEANEAAAIKRDFPVMIVLGNPPYSGHSANKSEWISGLVKDYYYVDGLPLKERNPKWLQDDYVKFIRFGQWRIEKTGSGILAFITNHGYLDNPTFRGMRQSLAKTFDEIYIMDLHGNSKKKEVTPDGLPDKNVFDIQQGVAICFMIKYPQEEKI</sequence>
<keyword evidence="2 6" id="KW-0489">Methyltransferase</keyword>
<dbReference type="SUPFAM" id="SSF53335">
    <property type="entry name" value="S-adenosyl-L-methionine-dependent methyltransferases"/>
    <property type="match status" value="1"/>
</dbReference>
<evidence type="ECO:0000256" key="3">
    <source>
        <dbReference type="ARBA" id="ARBA00022679"/>
    </source>
</evidence>
<keyword evidence="3" id="KW-0808">Transferase</keyword>
<dbReference type="RefSeq" id="WP_220611398.1">
    <property type="nucleotide sequence ID" value="NZ_CP080598.1"/>
</dbReference>
<comment type="catalytic activity">
    <reaction evidence="4">
        <text>a 2'-deoxyadenosine in DNA + S-adenosyl-L-methionine = an N(6)-methyl-2'-deoxyadenosine in DNA + S-adenosyl-L-homocysteine + H(+)</text>
        <dbReference type="Rhea" id="RHEA:15197"/>
        <dbReference type="Rhea" id="RHEA-COMP:12418"/>
        <dbReference type="Rhea" id="RHEA-COMP:12419"/>
        <dbReference type="ChEBI" id="CHEBI:15378"/>
        <dbReference type="ChEBI" id="CHEBI:57856"/>
        <dbReference type="ChEBI" id="CHEBI:59789"/>
        <dbReference type="ChEBI" id="CHEBI:90615"/>
        <dbReference type="ChEBI" id="CHEBI:90616"/>
        <dbReference type="EC" id="2.1.1.72"/>
    </reaction>
</comment>
<keyword evidence="7" id="KW-1185">Reference proteome</keyword>
<feature type="domain" description="DNA methylase adenine-specific" evidence="5">
    <location>
        <begin position="295"/>
        <end position="519"/>
    </location>
</feature>
<evidence type="ECO:0000313" key="6">
    <source>
        <dbReference type="EMBL" id="QYX33672.1"/>
    </source>
</evidence>
<dbReference type="Pfam" id="PF02384">
    <property type="entry name" value="N6_Mtase"/>
    <property type="match status" value="1"/>
</dbReference>
<dbReference type="PRINTS" id="PR00507">
    <property type="entry name" value="N12N6MTFRASE"/>
</dbReference>
<evidence type="ECO:0000313" key="7">
    <source>
        <dbReference type="Proteomes" id="UP000826540"/>
    </source>
</evidence>
<evidence type="ECO:0000259" key="5">
    <source>
        <dbReference type="Pfam" id="PF02384"/>
    </source>
</evidence>
<dbReference type="Gene3D" id="3.40.50.150">
    <property type="entry name" value="Vaccinia Virus protein VP39"/>
    <property type="match status" value="1"/>
</dbReference>
<accession>A0ABX8X4R2</accession>
<gene>
    <name evidence="6" type="ORF">K2F26_10420</name>
</gene>
<dbReference type="InterPro" id="IPR050953">
    <property type="entry name" value="N4_N6_ade-DNA_methylase"/>
</dbReference>
<reference evidence="6 7" key="1">
    <citation type="journal article" date="2022" name="J. Am. Chem. Soc.">
        <title>Biosynthesis of Guanitoxin Enables Global Environmental Detection in Freshwater Cyanobacteria.</title>
        <authorList>
            <person name="Lima S.T."/>
            <person name="Fallon T.R."/>
            <person name="Cordoza J.L."/>
            <person name="Chekan J.R."/>
            <person name="Delbaje E."/>
            <person name="Hopiavuori A.R."/>
            <person name="Alvarenga D.O."/>
            <person name="Wood S.M."/>
            <person name="Luhavaya H."/>
            <person name="Baumgartner J.T."/>
            <person name="Dorr F.A."/>
            <person name="Etchegaray A."/>
            <person name="Pinto E."/>
            <person name="McKinnie S.M.K."/>
            <person name="Fiore M.F."/>
            <person name="Moore B.S."/>
        </authorList>
    </citation>
    <scope>NUCLEOTIDE SEQUENCE [LARGE SCALE GENOMIC DNA]</scope>
    <source>
        <strain evidence="6 7">ITEP-024</strain>
    </source>
</reference>
<dbReference type="Proteomes" id="UP000826540">
    <property type="component" value="Chromosome"/>
</dbReference>
<dbReference type="EMBL" id="CP080598">
    <property type="protein sequence ID" value="QYX33672.1"/>
    <property type="molecule type" value="Genomic_DNA"/>
</dbReference>
<evidence type="ECO:0000256" key="4">
    <source>
        <dbReference type="ARBA" id="ARBA00047942"/>
    </source>
</evidence>
<organism evidence="6 7">
    <name type="scientific">Sphaerospermopsis torques-reginae ITEP-024</name>
    <dbReference type="NCBI Taxonomy" id="984208"/>
    <lineage>
        <taxon>Bacteria</taxon>
        <taxon>Bacillati</taxon>
        <taxon>Cyanobacteriota</taxon>
        <taxon>Cyanophyceae</taxon>
        <taxon>Nostocales</taxon>
        <taxon>Aphanizomenonaceae</taxon>
        <taxon>Sphaerospermopsis</taxon>
        <taxon>Sphaerospermopsis torques-reginae</taxon>
    </lineage>
</organism>
<proteinExistence type="predicted"/>
<evidence type="ECO:0000256" key="1">
    <source>
        <dbReference type="ARBA" id="ARBA00011900"/>
    </source>
</evidence>
<dbReference type="EC" id="2.1.1.72" evidence="1"/>
<protein>
    <recommendedName>
        <fullName evidence="1">site-specific DNA-methyltransferase (adenine-specific)</fullName>
        <ecNumber evidence="1">2.1.1.72</ecNumber>
    </recommendedName>
</protein>
<dbReference type="GO" id="GO:0008168">
    <property type="term" value="F:methyltransferase activity"/>
    <property type="evidence" value="ECO:0007669"/>
    <property type="project" value="UniProtKB-KW"/>
</dbReference>
<evidence type="ECO:0000256" key="2">
    <source>
        <dbReference type="ARBA" id="ARBA00022603"/>
    </source>
</evidence>
<name>A0ABX8X4R2_9CYAN</name>
<dbReference type="InterPro" id="IPR003356">
    <property type="entry name" value="DNA_methylase_A-5"/>
</dbReference>
<dbReference type="PANTHER" id="PTHR33841">
    <property type="entry name" value="DNA METHYLTRANSFERASE YEEA-RELATED"/>
    <property type="match status" value="1"/>
</dbReference>